<gene>
    <name evidence="2" type="ORF">PSTG_05962</name>
</gene>
<dbReference type="AlphaFoldDB" id="A0A0L0VNH5"/>
<evidence type="ECO:0000256" key="1">
    <source>
        <dbReference type="SAM" id="MobiDB-lite"/>
    </source>
</evidence>
<accession>A0A0L0VNH5</accession>
<comment type="caution">
    <text evidence="2">The sequence shown here is derived from an EMBL/GenBank/DDBJ whole genome shotgun (WGS) entry which is preliminary data.</text>
</comment>
<evidence type="ECO:0000313" key="2">
    <source>
        <dbReference type="EMBL" id="KNF00829.1"/>
    </source>
</evidence>
<dbReference type="EMBL" id="AJIL01000034">
    <property type="protein sequence ID" value="KNF00829.1"/>
    <property type="molecule type" value="Genomic_DNA"/>
</dbReference>
<reference evidence="3" key="1">
    <citation type="submission" date="2014-03" db="EMBL/GenBank/DDBJ databases">
        <title>The Genome Sequence of Puccinia striiformis f. sp. tritici PST-78.</title>
        <authorList>
            <consortium name="The Broad Institute Genome Sequencing Platform"/>
            <person name="Cuomo C."/>
            <person name="Hulbert S."/>
            <person name="Chen X."/>
            <person name="Walker B."/>
            <person name="Young S.K."/>
            <person name="Zeng Q."/>
            <person name="Gargeya S."/>
            <person name="Fitzgerald M."/>
            <person name="Haas B."/>
            <person name="Abouelleil A."/>
            <person name="Alvarado L."/>
            <person name="Arachchi H.M."/>
            <person name="Berlin A.M."/>
            <person name="Chapman S.B."/>
            <person name="Goldberg J."/>
            <person name="Griggs A."/>
            <person name="Gujja S."/>
            <person name="Hansen M."/>
            <person name="Howarth C."/>
            <person name="Imamovic A."/>
            <person name="Larimer J."/>
            <person name="McCowan C."/>
            <person name="Montmayeur A."/>
            <person name="Murphy C."/>
            <person name="Neiman D."/>
            <person name="Pearson M."/>
            <person name="Priest M."/>
            <person name="Roberts A."/>
            <person name="Saif S."/>
            <person name="Shea T."/>
            <person name="Sisk P."/>
            <person name="Sykes S."/>
            <person name="Wortman J."/>
            <person name="Nusbaum C."/>
            <person name="Birren B."/>
        </authorList>
    </citation>
    <scope>NUCLEOTIDE SEQUENCE [LARGE SCALE GENOMIC DNA]</scope>
    <source>
        <strain evidence="3">race PST-78</strain>
    </source>
</reference>
<organism evidence="2 3">
    <name type="scientific">Puccinia striiformis f. sp. tritici PST-78</name>
    <dbReference type="NCBI Taxonomy" id="1165861"/>
    <lineage>
        <taxon>Eukaryota</taxon>
        <taxon>Fungi</taxon>
        <taxon>Dikarya</taxon>
        <taxon>Basidiomycota</taxon>
        <taxon>Pucciniomycotina</taxon>
        <taxon>Pucciniomycetes</taxon>
        <taxon>Pucciniales</taxon>
        <taxon>Pucciniaceae</taxon>
        <taxon>Puccinia</taxon>
    </lineage>
</organism>
<feature type="region of interest" description="Disordered" evidence="1">
    <location>
        <begin position="54"/>
        <end position="77"/>
    </location>
</feature>
<feature type="compositionally biased region" description="Low complexity" evidence="1">
    <location>
        <begin position="54"/>
        <end position="65"/>
    </location>
</feature>
<dbReference type="Gene3D" id="3.30.160.60">
    <property type="entry name" value="Classic Zinc Finger"/>
    <property type="match status" value="1"/>
</dbReference>
<sequence>MAADMLYSGPPLGGEDHIGNAGLSADFLSTWSVSPPNTALPTPPAEQAFLESGNNWHSQSQSGSHQAGGLNCGVSQGNDMREQEAFNPNFKPNPSTHTDDQAQGRSYQEYNMIDLPATGNQSSDIPLQETQSYGQLNLGFNDYENYELRNQSTASTQPQWQATSNDIPPVSYNGVPSWNLDPSLLVSMPPNEIVIPTGSPVLPRQSEITQTIRPLPLQQRPHQVYTRVRMPLNEDLYQDVSDGSALCSSPGCRKRLDMSKIENVKSHWIQHCQDRPYACDFTAPHVSGEGIKPCGSTFQRKNDLRNHVNRLHFDGQKMCGPEHIRYQTQGQMNQENAARKAAQLNDGRWSAVPNTQ</sequence>
<evidence type="ECO:0000313" key="3">
    <source>
        <dbReference type="Proteomes" id="UP000054564"/>
    </source>
</evidence>
<dbReference type="Proteomes" id="UP000054564">
    <property type="component" value="Unassembled WGS sequence"/>
</dbReference>
<proteinExistence type="predicted"/>
<keyword evidence="3" id="KW-1185">Reference proteome</keyword>
<name>A0A0L0VNH5_9BASI</name>
<protein>
    <submittedName>
        <fullName evidence="2">Uncharacterized protein</fullName>
    </submittedName>
</protein>